<gene>
    <name evidence="1" type="ORF">IDH44_00255</name>
</gene>
<reference evidence="1" key="1">
    <citation type="submission" date="2020-09" db="EMBL/GenBank/DDBJ databases">
        <title>A novel bacterium of genus Paenibacillus, isolated from South China Sea.</title>
        <authorList>
            <person name="Huang H."/>
            <person name="Mo K."/>
            <person name="Hu Y."/>
        </authorList>
    </citation>
    <scope>NUCLEOTIDE SEQUENCE</scope>
    <source>
        <strain evidence="1">IB182496</strain>
    </source>
</reference>
<protein>
    <submittedName>
        <fullName evidence="1">Uncharacterized protein</fullName>
    </submittedName>
</protein>
<dbReference type="EMBL" id="JACXIZ010000002">
    <property type="protein sequence ID" value="MBD2843606.1"/>
    <property type="molecule type" value="Genomic_DNA"/>
</dbReference>
<organism evidence="1 2">
    <name type="scientific">Paenibacillus sabuli</name>
    <dbReference type="NCBI Taxonomy" id="2772509"/>
    <lineage>
        <taxon>Bacteria</taxon>
        <taxon>Bacillati</taxon>
        <taxon>Bacillota</taxon>
        <taxon>Bacilli</taxon>
        <taxon>Bacillales</taxon>
        <taxon>Paenibacillaceae</taxon>
        <taxon>Paenibacillus</taxon>
    </lineage>
</organism>
<evidence type="ECO:0000313" key="1">
    <source>
        <dbReference type="EMBL" id="MBD2843606.1"/>
    </source>
</evidence>
<evidence type="ECO:0000313" key="2">
    <source>
        <dbReference type="Proteomes" id="UP000621560"/>
    </source>
</evidence>
<name>A0A927BPK8_9BACL</name>
<dbReference type="AlphaFoldDB" id="A0A927BPK8"/>
<sequence>MDQLAVLRHYVATLGYRGSQALDAAPDYFARFNAGRGVRSPVELLSHTTVVLDYARSRLVGDERECREVGTWEAETERFYLTLERLDEALLRGAEQADDHTMRQMIQGPLADAMTHIGQLTMLRRLAGAPVPKGGFVEADVRAGRLRYPVPEGEA</sequence>
<keyword evidence="2" id="KW-1185">Reference proteome</keyword>
<dbReference type="Proteomes" id="UP000621560">
    <property type="component" value="Unassembled WGS sequence"/>
</dbReference>
<proteinExistence type="predicted"/>
<dbReference type="SUPFAM" id="SSF109854">
    <property type="entry name" value="DinB/YfiT-like putative metalloenzymes"/>
    <property type="match status" value="1"/>
</dbReference>
<dbReference type="Gene3D" id="1.20.120.450">
    <property type="entry name" value="dinb family like domain"/>
    <property type="match status" value="1"/>
</dbReference>
<comment type="caution">
    <text evidence="1">The sequence shown here is derived from an EMBL/GenBank/DDBJ whole genome shotgun (WGS) entry which is preliminary data.</text>
</comment>
<dbReference type="InterPro" id="IPR034660">
    <property type="entry name" value="DinB/YfiT-like"/>
</dbReference>
<dbReference type="RefSeq" id="WP_190913577.1">
    <property type="nucleotide sequence ID" value="NZ_JACXIZ010000002.1"/>
</dbReference>
<accession>A0A927BPK8</accession>